<gene>
    <name evidence="3" type="ORF">LMG23994_01432</name>
</gene>
<sequence length="285" mass="32117">MNALESVAAQELNRSIELEVIVVDNDKFASAEAICTRFRAAHPLVRLSYVQELTSGVSYARNRCLREASGKWIAFLDDDEVASPRWLIELHSTASAHHADAVFGPVLAKFCGPTPDWLRASRTHERARFASGTRIGWRDARTGNVLLNRELIKTAGEFDYRFAKTGGEDSFFFACALRSGARLVWCDEAEVHESVPLQRMTKRWLLQRAFYGGSTFTRLNVAIYGRHVYIVWAIHGAGMLLIYAFPALFSFILGRPKWIFYVQKMVGAVGKLIAPFSKFTVYGQK</sequence>
<keyword evidence="1" id="KW-0472">Membrane</keyword>
<evidence type="ECO:0000259" key="2">
    <source>
        <dbReference type="Pfam" id="PF00535"/>
    </source>
</evidence>
<protein>
    <recommendedName>
        <fullName evidence="2">Glycosyltransferase 2-like domain-containing protein</fullName>
    </recommendedName>
</protein>
<feature type="transmembrane region" description="Helical" evidence="1">
    <location>
        <begin position="229"/>
        <end position="254"/>
    </location>
</feature>
<name>A0ABM8WN39_9BURK</name>
<proteinExistence type="predicted"/>
<dbReference type="SUPFAM" id="SSF53448">
    <property type="entry name" value="Nucleotide-diphospho-sugar transferases"/>
    <property type="match status" value="1"/>
</dbReference>
<reference evidence="3 4" key="1">
    <citation type="submission" date="2021-08" db="EMBL/GenBank/DDBJ databases">
        <authorList>
            <person name="Peeters C."/>
        </authorList>
    </citation>
    <scope>NUCLEOTIDE SEQUENCE [LARGE SCALE GENOMIC DNA]</scope>
    <source>
        <strain evidence="3 4">LMG 23994</strain>
    </source>
</reference>
<dbReference type="PANTHER" id="PTHR43685">
    <property type="entry name" value="GLYCOSYLTRANSFERASE"/>
    <property type="match status" value="1"/>
</dbReference>
<dbReference type="InterPro" id="IPR050834">
    <property type="entry name" value="Glycosyltransf_2"/>
</dbReference>
<keyword evidence="4" id="KW-1185">Reference proteome</keyword>
<dbReference type="CDD" id="cd00761">
    <property type="entry name" value="Glyco_tranf_GTA_type"/>
    <property type="match status" value="1"/>
</dbReference>
<dbReference type="EMBL" id="CAJZAF010000006">
    <property type="protein sequence ID" value="CAG9168808.1"/>
    <property type="molecule type" value="Genomic_DNA"/>
</dbReference>
<dbReference type="PANTHER" id="PTHR43685:SF3">
    <property type="entry name" value="SLR2126 PROTEIN"/>
    <property type="match status" value="1"/>
</dbReference>
<dbReference type="Gene3D" id="3.90.550.10">
    <property type="entry name" value="Spore Coat Polysaccharide Biosynthesis Protein SpsA, Chain A"/>
    <property type="match status" value="1"/>
</dbReference>
<dbReference type="InterPro" id="IPR001173">
    <property type="entry name" value="Glyco_trans_2-like"/>
</dbReference>
<dbReference type="Proteomes" id="UP000701702">
    <property type="component" value="Unassembled WGS sequence"/>
</dbReference>
<accession>A0ABM8WN39</accession>
<dbReference type="InterPro" id="IPR029044">
    <property type="entry name" value="Nucleotide-diphossugar_trans"/>
</dbReference>
<evidence type="ECO:0000313" key="4">
    <source>
        <dbReference type="Proteomes" id="UP000701702"/>
    </source>
</evidence>
<evidence type="ECO:0000313" key="3">
    <source>
        <dbReference type="EMBL" id="CAG9168808.1"/>
    </source>
</evidence>
<comment type="caution">
    <text evidence="3">The sequence shown here is derived from an EMBL/GenBank/DDBJ whole genome shotgun (WGS) entry which is preliminary data.</text>
</comment>
<organism evidence="3 4">
    <name type="scientific">Cupriavidus pinatubonensis</name>
    <dbReference type="NCBI Taxonomy" id="248026"/>
    <lineage>
        <taxon>Bacteria</taxon>
        <taxon>Pseudomonadati</taxon>
        <taxon>Pseudomonadota</taxon>
        <taxon>Betaproteobacteria</taxon>
        <taxon>Burkholderiales</taxon>
        <taxon>Burkholderiaceae</taxon>
        <taxon>Cupriavidus</taxon>
    </lineage>
</organism>
<feature type="domain" description="Glycosyltransferase 2-like" evidence="2">
    <location>
        <begin position="3"/>
        <end position="128"/>
    </location>
</feature>
<keyword evidence="1" id="KW-0812">Transmembrane</keyword>
<dbReference type="Pfam" id="PF00535">
    <property type="entry name" value="Glycos_transf_2"/>
    <property type="match status" value="1"/>
</dbReference>
<keyword evidence="1" id="KW-1133">Transmembrane helix</keyword>
<evidence type="ECO:0000256" key="1">
    <source>
        <dbReference type="SAM" id="Phobius"/>
    </source>
</evidence>